<name>A0A4Z0YY45_9PEZI</name>
<dbReference type="PANTHER" id="PTHR35567">
    <property type="entry name" value="MALATE DEHYDROGENASE (AFU_ORTHOLOGUE AFUA_2G13800)"/>
    <property type="match status" value="1"/>
</dbReference>
<proteinExistence type="predicted"/>
<gene>
    <name evidence="3" type="ORF">E0Z10_g5355</name>
</gene>
<comment type="caution">
    <text evidence="3">The sequence shown here is derived from an EMBL/GenBank/DDBJ whole genome shotgun (WGS) entry which is preliminary data.</text>
</comment>
<dbReference type="Proteomes" id="UP000297716">
    <property type="component" value="Unassembled WGS sequence"/>
</dbReference>
<dbReference type="PANTHER" id="PTHR35567:SF1">
    <property type="entry name" value="CONSERVED FUNGAL PROTEIN (AFU_ORTHOLOGUE AFUA_1G14230)"/>
    <property type="match status" value="1"/>
</dbReference>
<dbReference type="EMBL" id="SKBN01000095">
    <property type="protein sequence ID" value="TGJ83413.1"/>
    <property type="molecule type" value="Genomic_DNA"/>
</dbReference>
<accession>A0A4Z0YY45</accession>
<evidence type="ECO:0000313" key="3">
    <source>
        <dbReference type="EMBL" id="TGJ83413.1"/>
    </source>
</evidence>
<evidence type="ECO:0000256" key="1">
    <source>
        <dbReference type="SAM" id="MobiDB-lite"/>
    </source>
</evidence>
<keyword evidence="4" id="KW-1185">Reference proteome</keyword>
<evidence type="ECO:0000313" key="4">
    <source>
        <dbReference type="Proteomes" id="UP000297716"/>
    </source>
</evidence>
<dbReference type="InterPro" id="IPR021851">
    <property type="entry name" value="DUF3455"/>
</dbReference>
<protein>
    <recommendedName>
        <fullName evidence="5">Malate dehydrogenase</fullName>
    </recommendedName>
</protein>
<evidence type="ECO:0008006" key="5">
    <source>
        <dbReference type="Google" id="ProtNLM"/>
    </source>
</evidence>
<feature type="compositionally biased region" description="Polar residues" evidence="1">
    <location>
        <begin position="247"/>
        <end position="256"/>
    </location>
</feature>
<keyword evidence="2" id="KW-0732">Signal</keyword>
<feature type="signal peptide" evidence="2">
    <location>
        <begin position="1"/>
        <end position="18"/>
    </location>
</feature>
<evidence type="ECO:0000256" key="2">
    <source>
        <dbReference type="SAM" id="SignalP"/>
    </source>
</evidence>
<dbReference type="OrthoDB" id="1859733at2759"/>
<reference evidence="3 4" key="1">
    <citation type="submission" date="2019-03" db="EMBL/GenBank/DDBJ databases">
        <title>Draft genome sequence of Xylaria hypoxylon DSM 108379, a ubiquitous saprotrophic-parasitic fungi on hardwood.</title>
        <authorList>
            <person name="Buettner E."/>
            <person name="Leonhardt S."/>
            <person name="Gebauer A.M."/>
            <person name="Liers C."/>
            <person name="Hofrichter M."/>
            <person name="Kellner H."/>
        </authorList>
    </citation>
    <scope>NUCLEOTIDE SEQUENCE [LARGE SCALE GENOMIC DNA]</scope>
    <source>
        <strain evidence="3 4">DSM 108379</strain>
    </source>
</reference>
<sequence>MYGSTILATLLGASTVFAAPTWPQLNTGLTSTVGRDVLTDYFKLLAQKIDLAKLATVAPTCNVSKAQMPTLSASPLPTPAAGLVVKHVAIGRGTQNYTCATADATTVPVAAGAVATLFDASCVASIYPDLLHALPKLALQFDLPTTNDKMGPTNLVVSGKHFFTNATTPFFNLDTSRKSIGEAPCSKLNASSAPTDAPKGRQGEVAVPWLRLSANPDATGGIHEVFRVETPAAAPLPRARASLPHSRYNTPPNIGSSLHREIK</sequence>
<dbReference type="Pfam" id="PF11937">
    <property type="entry name" value="DUF3455"/>
    <property type="match status" value="1"/>
</dbReference>
<feature type="chain" id="PRO_5021296117" description="Malate dehydrogenase" evidence="2">
    <location>
        <begin position="19"/>
        <end position="263"/>
    </location>
</feature>
<organism evidence="3 4">
    <name type="scientific">Xylaria hypoxylon</name>
    <dbReference type="NCBI Taxonomy" id="37992"/>
    <lineage>
        <taxon>Eukaryota</taxon>
        <taxon>Fungi</taxon>
        <taxon>Dikarya</taxon>
        <taxon>Ascomycota</taxon>
        <taxon>Pezizomycotina</taxon>
        <taxon>Sordariomycetes</taxon>
        <taxon>Xylariomycetidae</taxon>
        <taxon>Xylariales</taxon>
        <taxon>Xylariaceae</taxon>
        <taxon>Xylaria</taxon>
    </lineage>
</organism>
<feature type="region of interest" description="Disordered" evidence="1">
    <location>
        <begin position="242"/>
        <end position="263"/>
    </location>
</feature>
<dbReference type="AlphaFoldDB" id="A0A4Z0YY45"/>